<dbReference type="SMART" id="SM00530">
    <property type="entry name" value="HTH_XRE"/>
    <property type="match status" value="1"/>
</dbReference>
<dbReference type="RefSeq" id="WP_170941168.1">
    <property type="nucleotide sequence ID" value="NZ_FZON01000077.1"/>
</dbReference>
<dbReference type="EMBL" id="FZON01000077">
    <property type="protein sequence ID" value="SNT24241.1"/>
    <property type="molecule type" value="Genomic_DNA"/>
</dbReference>
<sequence length="139" mass="15597">MAGEKENLFGSLIRMYRHRHGISREELAQRIGLSQASIVRLEQGRVVPSKGTLASLSQILLEDSSLSKSDINKIILRRNDFDPFIDGKHDSYLRLKKYHLDKDFDDQDNWFSALLGLCCAKSVTSGVPLSPDAIIPQAL</sequence>
<dbReference type="InterPro" id="IPR001387">
    <property type="entry name" value="Cro/C1-type_HTH"/>
</dbReference>
<feature type="domain" description="HTH cro/C1-type" evidence="1">
    <location>
        <begin position="13"/>
        <end position="66"/>
    </location>
</feature>
<evidence type="ECO:0000313" key="2">
    <source>
        <dbReference type="EMBL" id="SNT24241.1"/>
    </source>
</evidence>
<proteinExistence type="predicted"/>
<name>A0A239L1C5_9RHOB</name>
<gene>
    <name evidence="2" type="ORF">SAMN04488078_10772</name>
</gene>
<reference evidence="2 3" key="1">
    <citation type="submission" date="2017-06" db="EMBL/GenBank/DDBJ databases">
        <authorList>
            <person name="Kim H.J."/>
            <person name="Triplett B.A."/>
        </authorList>
    </citation>
    <scope>NUCLEOTIDE SEQUENCE [LARGE SCALE GENOMIC DNA]</scope>
    <source>
        <strain evidence="2 3">DSM 11445</strain>
    </source>
</reference>
<dbReference type="Gene3D" id="1.10.260.40">
    <property type="entry name" value="lambda repressor-like DNA-binding domains"/>
    <property type="match status" value="1"/>
</dbReference>
<dbReference type="SUPFAM" id="SSF47413">
    <property type="entry name" value="lambda repressor-like DNA-binding domains"/>
    <property type="match status" value="1"/>
</dbReference>
<dbReference type="Proteomes" id="UP000198440">
    <property type="component" value="Unassembled WGS sequence"/>
</dbReference>
<organism evidence="2 3">
    <name type="scientific">Antarctobacter heliothermus</name>
    <dbReference type="NCBI Taxonomy" id="74033"/>
    <lineage>
        <taxon>Bacteria</taxon>
        <taxon>Pseudomonadati</taxon>
        <taxon>Pseudomonadota</taxon>
        <taxon>Alphaproteobacteria</taxon>
        <taxon>Rhodobacterales</taxon>
        <taxon>Roseobacteraceae</taxon>
        <taxon>Antarctobacter</taxon>
    </lineage>
</organism>
<dbReference type="InterPro" id="IPR010982">
    <property type="entry name" value="Lambda_DNA-bd_dom_sf"/>
</dbReference>
<dbReference type="AlphaFoldDB" id="A0A239L1C5"/>
<evidence type="ECO:0000313" key="3">
    <source>
        <dbReference type="Proteomes" id="UP000198440"/>
    </source>
</evidence>
<protein>
    <submittedName>
        <fullName evidence="2">Helix-turn-helix domain-containing protein</fullName>
    </submittedName>
</protein>
<dbReference type="GO" id="GO:0003677">
    <property type="term" value="F:DNA binding"/>
    <property type="evidence" value="ECO:0007669"/>
    <property type="project" value="InterPro"/>
</dbReference>
<accession>A0A239L1C5</accession>
<evidence type="ECO:0000259" key="1">
    <source>
        <dbReference type="PROSITE" id="PS50943"/>
    </source>
</evidence>
<dbReference type="PROSITE" id="PS50943">
    <property type="entry name" value="HTH_CROC1"/>
    <property type="match status" value="1"/>
</dbReference>
<dbReference type="Pfam" id="PF13560">
    <property type="entry name" value="HTH_31"/>
    <property type="match status" value="1"/>
</dbReference>
<dbReference type="CDD" id="cd00093">
    <property type="entry name" value="HTH_XRE"/>
    <property type="match status" value="1"/>
</dbReference>